<gene>
    <name evidence="3" type="ORF">OS493_003998</name>
</gene>
<organism evidence="3 4">
    <name type="scientific">Desmophyllum pertusum</name>
    <dbReference type="NCBI Taxonomy" id="174260"/>
    <lineage>
        <taxon>Eukaryota</taxon>
        <taxon>Metazoa</taxon>
        <taxon>Cnidaria</taxon>
        <taxon>Anthozoa</taxon>
        <taxon>Hexacorallia</taxon>
        <taxon>Scleractinia</taxon>
        <taxon>Caryophylliina</taxon>
        <taxon>Caryophylliidae</taxon>
        <taxon>Desmophyllum</taxon>
    </lineage>
</organism>
<dbReference type="Pfam" id="PF08604">
    <property type="entry name" value="Nup153"/>
    <property type="match status" value="1"/>
</dbReference>
<feature type="compositionally biased region" description="Acidic residues" evidence="1">
    <location>
        <begin position="64"/>
        <end position="77"/>
    </location>
</feature>
<feature type="compositionally biased region" description="Polar residues" evidence="1">
    <location>
        <begin position="573"/>
        <end position="596"/>
    </location>
</feature>
<feature type="region of interest" description="Disordered" evidence="1">
    <location>
        <begin position="523"/>
        <end position="544"/>
    </location>
</feature>
<feature type="region of interest" description="Disordered" evidence="1">
    <location>
        <begin position="309"/>
        <end position="341"/>
    </location>
</feature>
<dbReference type="InterPro" id="IPR013913">
    <property type="entry name" value="Nup153_N"/>
</dbReference>
<feature type="region of interest" description="Disordered" evidence="1">
    <location>
        <begin position="567"/>
        <end position="631"/>
    </location>
</feature>
<accession>A0A9W9ZT64</accession>
<comment type="caution">
    <text evidence="3">The sequence shown here is derived from an EMBL/GenBank/DDBJ whole genome shotgun (WGS) entry which is preliminary data.</text>
</comment>
<feature type="compositionally biased region" description="Polar residues" evidence="1">
    <location>
        <begin position="428"/>
        <end position="459"/>
    </location>
</feature>
<feature type="compositionally biased region" description="Polar residues" evidence="1">
    <location>
        <begin position="200"/>
        <end position="209"/>
    </location>
</feature>
<evidence type="ECO:0000313" key="3">
    <source>
        <dbReference type="EMBL" id="KAJ7387035.1"/>
    </source>
</evidence>
<dbReference type="EMBL" id="MU825874">
    <property type="protein sequence ID" value="KAJ7387035.1"/>
    <property type="molecule type" value="Genomic_DNA"/>
</dbReference>
<dbReference type="AlphaFoldDB" id="A0A9W9ZT64"/>
<protein>
    <recommendedName>
        <fullName evidence="2">Nucleoporin Nup153 N-terminal domain-containing protein</fullName>
    </recommendedName>
</protein>
<evidence type="ECO:0000259" key="2">
    <source>
        <dbReference type="Pfam" id="PF08604"/>
    </source>
</evidence>
<reference evidence="3" key="1">
    <citation type="submission" date="2023-01" db="EMBL/GenBank/DDBJ databases">
        <title>Genome assembly of the deep-sea coral Lophelia pertusa.</title>
        <authorList>
            <person name="Herrera S."/>
            <person name="Cordes E."/>
        </authorList>
    </citation>
    <scope>NUCLEOTIDE SEQUENCE</scope>
    <source>
        <strain evidence="3">USNM1676648</strain>
        <tissue evidence="3">Polyp</tissue>
    </source>
</reference>
<feature type="compositionally biased region" description="Polar residues" evidence="1">
    <location>
        <begin position="231"/>
        <end position="264"/>
    </location>
</feature>
<feature type="region of interest" description="Disordered" evidence="1">
    <location>
        <begin position="62"/>
        <end position="264"/>
    </location>
</feature>
<feature type="compositionally biased region" description="Low complexity" evidence="1">
    <location>
        <begin position="370"/>
        <end position="379"/>
    </location>
</feature>
<proteinExistence type="predicted"/>
<dbReference type="OrthoDB" id="5979687at2759"/>
<sequence length="647" mass="69924">MVDQPGAGNSRSYKIRGYTRERQSAKPYARPPGRKKGVIETVKDFFSPAWLVDFFKGNQRSEAIEIEDEDDENEQDEVSQRAEQSSSSGSNERGSSRPQEVSATDKVGNGQLRSSFGPRYFSSILQERELSNETPSTSRPSRTFGLSSGDDRLGEASTSSERSEECENEVPQSRKMEDENVEEEDLSMVHVERQERSKSDSITTSTPAMFSNLGIKTRPNTSIFGEPLLTTEASTSRGANTSRPQLFTPLSESRPQTSSLPKPSFSVSAFCSPMPPIPPSGYSSPFYRGKTSFGGASSLHSSGYKRFRTNSPTFGEASKPVRKVITPKPVSSAGSSGVTSQTAKRILEALESMSSPLIDARKIPTPPISPSASPLSFSPAKRRRAPIPSRAVGSPRSLRAQFSGPPVQDLSAPRQASISQLRAKETATPKSTATSSGSLFSTATTTIPTFSKPSVTSFIPTPLPVSLSPSPSKAGGKVKSARSTSHYTQRDRGDDRSDVEVVNPIPEVVAAVPLPLPNGKSLPSFSFKPTSQTEMKSSARNEMSISTTTATTTVDFTKNNFKFSSPEAKVPAFSQSSTKASHSGSNKITFSFSQPVPVSKSDSDIGNKSITNKEKNIVSETKQTEKPVEPNNNLLNKFATITRFLDM</sequence>
<feature type="compositionally biased region" description="Polar residues" evidence="1">
    <location>
        <begin position="332"/>
        <end position="341"/>
    </location>
</feature>
<keyword evidence="4" id="KW-1185">Reference proteome</keyword>
<feature type="compositionally biased region" description="Basic and acidic residues" evidence="1">
    <location>
        <begin position="601"/>
        <end position="628"/>
    </location>
</feature>
<feature type="compositionally biased region" description="Low complexity" evidence="1">
    <location>
        <begin position="81"/>
        <end position="93"/>
    </location>
</feature>
<feature type="region of interest" description="Disordered" evidence="1">
    <location>
        <begin position="1"/>
        <end position="37"/>
    </location>
</feature>
<dbReference type="Proteomes" id="UP001163046">
    <property type="component" value="Unassembled WGS sequence"/>
</dbReference>
<feature type="compositionally biased region" description="Polar residues" evidence="1">
    <location>
        <begin position="132"/>
        <end position="146"/>
    </location>
</feature>
<feature type="domain" description="Nucleoporin Nup153 N-terminal" evidence="2">
    <location>
        <begin position="249"/>
        <end position="626"/>
    </location>
</feature>
<feature type="compositionally biased region" description="Basic and acidic residues" evidence="1">
    <location>
        <begin position="190"/>
        <end position="199"/>
    </location>
</feature>
<name>A0A9W9ZT64_9CNID</name>
<evidence type="ECO:0000313" key="4">
    <source>
        <dbReference type="Proteomes" id="UP001163046"/>
    </source>
</evidence>
<feature type="compositionally biased region" description="Basic and acidic residues" evidence="1">
    <location>
        <begin position="488"/>
        <end position="498"/>
    </location>
</feature>
<evidence type="ECO:0000256" key="1">
    <source>
        <dbReference type="SAM" id="MobiDB-lite"/>
    </source>
</evidence>
<feature type="region of interest" description="Disordered" evidence="1">
    <location>
        <begin position="356"/>
        <end position="498"/>
    </location>
</feature>